<keyword evidence="3" id="KW-0378">Hydrolase</keyword>
<dbReference type="SUPFAM" id="SSF54001">
    <property type="entry name" value="Cysteine proteinases"/>
    <property type="match status" value="1"/>
</dbReference>
<dbReference type="PROSITE" id="PS00640">
    <property type="entry name" value="THIOL_PROTEASE_ASN"/>
    <property type="match status" value="1"/>
</dbReference>
<comment type="similarity">
    <text evidence="1">Belongs to the peptidase C1 family.</text>
</comment>
<evidence type="ECO:0000313" key="7">
    <source>
        <dbReference type="WBParaSite" id="MhA1_Contig1089.frz3.gene20"/>
    </source>
</evidence>
<dbReference type="WBParaSite" id="MhA1_Contig1089.frz3.gene20">
    <property type="protein sequence ID" value="MhA1_Contig1089.frz3.gene20"/>
    <property type="gene ID" value="MhA1_Contig1089.frz3.gene20"/>
</dbReference>
<accession>A0A1I8AYK9</accession>
<dbReference type="InterPro" id="IPR013128">
    <property type="entry name" value="Peptidase_C1A"/>
</dbReference>
<dbReference type="InterPro" id="IPR038765">
    <property type="entry name" value="Papain-like_cys_pep_sf"/>
</dbReference>
<evidence type="ECO:0000256" key="1">
    <source>
        <dbReference type="ARBA" id="ARBA00008455"/>
    </source>
</evidence>
<dbReference type="InterPro" id="IPR000668">
    <property type="entry name" value="Peptidase_C1A_C"/>
</dbReference>
<dbReference type="Pfam" id="PF00112">
    <property type="entry name" value="Peptidase_C1"/>
    <property type="match status" value="2"/>
</dbReference>
<keyword evidence="6" id="KW-1185">Reference proteome</keyword>
<dbReference type="GO" id="GO:0006508">
    <property type="term" value="P:proteolysis"/>
    <property type="evidence" value="ECO:0007669"/>
    <property type="project" value="UniProtKB-KW"/>
</dbReference>
<dbReference type="SMART" id="SM00645">
    <property type="entry name" value="Pept_C1"/>
    <property type="match status" value="1"/>
</dbReference>
<dbReference type="PRINTS" id="PR00705">
    <property type="entry name" value="PAPAIN"/>
</dbReference>
<evidence type="ECO:0000256" key="3">
    <source>
        <dbReference type="ARBA" id="ARBA00022801"/>
    </source>
</evidence>
<dbReference type="InterPro" id="IPR000169">
    <property type="entry name" value="Pept_cys_AS"/>
</dbReference>
<evidence type="ECO:0000256" key="2">
    <source>
        <dbReference type="ARBA" id="ARBA00022670"/>
    </source>
</evidence>
<feature type="domain" description="Peptidase C1A papain C-terminal" evidence="5">
    <location>
        <begin position="12"/>
        <end position="212"/>
    </location>
</feature>
<dbReference type="GO" id="GO:0008234">
    <property type="term" value="F:cysteine-type peptidase activity"/>
    <property type="evidence" value="ECO:0007669"/>
    <property type="project" value="UniProtKB-KW"/>
</dbReference>
<dbReference type="PROSITE" id="PS00139">
    <property type="entry name" value="THIOL_PROTEASE_CYS"/>
    <property type="match status" value="1"/>
</dbReference>
<keyword evidence="4" id="KW-0788">Thiol protease</keyword>
<dbReference type="OMA" id="WREDHYL"/>
<keyword evidence="2" id="KW-0645">Protease</keyword>
<evidence type="ECO:0000259" key="5">
    <source>
        <dbReference type="SMART" id="SM00645"/>
    </source>
</evidence>
<reference evidence="7" key="1">
    <citation type="submission" date="2016-11" db="UniProtKB">
        <authorList>
            <consortium name="WormBaseParasite"/>
        </authorList>
    </citation>
    <scope>IDENTIFICATION</scope>
</reference>
<dbReference type="PANTHER" id="PTHR12411">
    <property type="entry name" value="CYSTEINE PROTEASE FAMILY C1-RELATED"/>
    <property type="match status" value="1"/>
</dbReference>
<dbReference type="AlphaFoldDB" id="A0A1I8AYK9"/>
<sequence length="215" mass="23852">MKKMKVKVQETKEEDKWSGCIQIISHVQHQGYCGSCWAVSTASCYTDRYCIERAKKSQSTQNVASNIFSSYDLLSCSRKDGCKGGWPSEAWNWIKGNGICTGTDFPLTSVGTQGGENAIKNQLAASGPVTACFDVYEDFKVHKGVYFRVYGKKVGKHAVVILGYGTATCGREKVTYWIIRNSWGTNWGEGGYFKFRRGRNDCGIEGDIAYGVPKL</sequence>
<dbReference type="Gene3D" id="3.90.70.10">
    <property type="entry name" value="Cysteine proteinases"/>
    <property type="match status" value="2"/>
</dbReference>
<dbReference type="InterPro" id="IPR025661">
    <property type="entry name" value="Pept_asp_AS"/>
</dbReference>
<proteinExistence type="inferred from homology"/>
<evidence type="ECO:0000313" key="6">
    <source>
        <dbReference type="Proteomes" id="UP000095281"/>
    </source>
</evidence>
<dbReference type="Proteomes" id="UP000095281">
    <property type="component" value="Unplaced"/>
</dbReference>
<protein>
    <submittedName>
        <fullName evidence="7">Pept_C1 domain-containing protein</fullName>
    </submittedName>
</protein>
<name>A0A1I8AYK9_MELHA</name>
<organism evidence="6 7">
    <name type="scientific">Meloidogyne hapla</name>
    <name type="common">Root-knot nematode worm</name>
    <dbReference type="NCBI Taxonomy" id="6305"/>
    <lineage>
        <taxon>Eukaryota</taxon>
        <taxon>Metazoa</taxon>
        <taxon>Ecdysozoa</taxon>
        <taxon>Nematoda</taxon>
        <taxon>Chromadorea</taxon>
        <taxon>Rhabditida</taxon>
        <taxon>Tylenchina</taxon>
        <taxon>Tylenchomorpha</taxon>
        <taxon>Tylenchoidea</taxon>
        <taxon>Meloidogynidae</taxon>
        <taxon>Meloidogyninae</taxon>
        <taxon>Meloidogyne</taxon>
    </lineage>
</organism>
<evidence type="ECO:0000256" key="4">
    <source>
        <dbReference type="ARBA" id="ARBA00022807"/>
    </source>
</evidence>